<feature type="domain" description="AAA" evidence="1">
    <location>
        <begin position="57"/>
        <end position="189"/>
    </location>
</feature>
<dbReference type="AlphaFoldDB" id="A0A1G7RLD7"/>
<dbReference type="InterPro" id="IPR025420">
    <property type="entry name" value="DUF4143"/>
</dbReference>
<organism evidence="3 4">
    <name type="scientific">Dyadobacter soli</name>
    <dbReference type="NCBI Taxonomy" id="659014"/>
    <lineage>
        <taxon>Bacteria</taxon>
        <taxon>Pseudomonadati</taxon>
        <taxon>Bacteroidota</taxon>
        <taxon>Cytophagia</taxon>
        <taxon>Cytophagales</taxon>
        <taxon>Spirosomataceae</taxon>
        <taxon>Dyadobacter</taxon>
    </lineage>
</organism>
<dbReference type="PANTHER" id="PTHR33295">
    <property type="entry name" value="ATPASE"/>
    <property type="match status" value="1"/>
</dbReference>
<accession>A0A1G7RLD7</accession>
<reference evidence="4" key="1">
    <citation type="submission" date="2016-10" db="EMBL/GenBank/DDBJ databases">
        <authorList>
            <person name="Varghese N."/>
            <person name="Submissions S."/>
        </authorList>
    </citation>
    <scope>NUCLEOTIDE SEQUENCE [LARGE SCALE GENOMIC DNA]</scope>
    <source>
        <strain evidence="4">DSM 25329</strain>
    </source>
</reference>
<dbReference type="SUPFAM" id="SSF52540">
    <property type="entry name" value="P-loop containing nucleoside triphosphate hydrolases"/>
    <property type="match status" value="1"/>
</dbReference>
<dbReference type="OrthoDB" id="9801840at2"/>
<evidence type="ECO:0000313" key="4">
    <source>
        <dbReference type="Proteomes" id="UP000198748"/>
    </source>
</evidence>
<dbReference type="STRING" id="659014.SAMN04487996_11588"/>
<dbReference type="Pfam" id="PF13173">
    <property type="entry name" value="AAA_14"/>
    <property type="match status" value="1"/>
</dbReference>
<sequence>MAKKLKLPPISEELVLSRLRFENPWWVSGNIDPEYHEMQPRLYFGLFHQLVAETSVKRAVVLMGPRRVGKTVMMHHSVQKLLSDGVDPKKIAFISIDNPIYLYMGLEQLFSLVRKAVASDDLSDWYLFFDEIQYLKDWEVHLKVMVDSYPHTKIVVSGSAAAALRLKSNESGAGRFTEFMLPPLTFHEYIQSKKLDHLIRPSSIAWNGNINKFFTSSHLTEINRHFIDYINFGGYPEVIFSETIQANPGRYIKSDIVDKVLLRDLPSLYGIQDVQELNAFFTTLAYHSGNEVSLDVLSKSSGIDKNLLKKYLEYLEAAFLVRVIHRVDDTAKKFQRANFYKVFLTNPSLRSALFAPLEATDDSFGSMVETAIFSQWIHRYWFTPWYARWTSGKTQGEVDMIGLDNKSLKPAWAVEVKWSNRYYERPEELKSLLQFCEKNNLKSALVTTIDKEGTIEKNGIVLNFVPSSIYAYVVGVNTLEIRGKL</sequence>
<evidence type="ECO:0000259" key="2">
    <source>
        <dbReference type="Pfam" id="PF13635"/>
    </source>
</evidence>
<name>A0A1G7RLD7_9BACT</name>
<dbReference type="Proteomes" id="UP000198748">
    <property type="component" value="Unassembled WGS sequence"/>
</dbReference>
<dbReference type="EMBL" id="FNAN01000015">
    <property type="protein sequence ID" value="SDG11557.1"/>
    <property type="molecule type" value="Genomic_DNA"/>
</dbReference>
<feature type="domain" description="DUF4143" evidence="2">
    <location>
        <begin position="263"/>
        <end position="419"/>
    </location>
</feature>
<dbReference type="InterPro" id="IPR041682">
    <property type="entry name" value="AAA_14"/>
</dbReference>
<proteinExistence type="predicted"/>
<gene>
    <name evidence="3" type="ORF">SAMN04487996_11588</name>
</gene>
<dbReference type="InterPro" id="IPR027417">
    <property type="entry name" value="P-loop_NTPase"/>
</dbReference>
<keyword evidence="4" id="KW-1185">Reference proteome</keyword>
<dbReference type="RefSeq" id="WP_090155296.1">
    <property type="nucleotide sequence ID" value="NZ_FNAN01000015.1"/>
</dbReference>
<dbReference type="Pfam" id="PF13635">
    <property type="entry name" value="DUF4143"/>
    <property type="match status" value="1"/>
</dbReference>
<protein>
    <submittedName>
        <fullName evidence="3">Uncharacterized protein</fullName>
    </submittedName>
</protein>
<dbReference type="PANTHER" id="PTHR33295:SF8">
    <property type="entry name" value="AAA+ ATPASE DOMAIN-CONTAINING PROTEIN"/>
    <property type="match status" value="1"/>
</dbReference>
<dbReference type="Gene3D" id="3.40.50.300">
    <property type="entry name" value="P-loop containing nucleotide triphosphate hydrolases"/>
    <property type="match status" value="1"/>
</dbReference>
<evidence type="ECO:0000313" key="3">
    <source>
        <dbReference type="EMBL" id="SDG11557.1"/>
    </source>
</evidence>
<evidence type="ECO:0000259" key="1">
    <source>
        <dbReference type="Pfam" id="PF13173"/>
    </source>
</evidence>